<gene>
    <name evidence="1" type="ORF">F7725_018294</name>
</gene>
<evidence type="ECO:0000313" key="1">
    <source>
        <dbReference type="EMBL" id="KAF3839577.1"/>
    </source>
</evidence>
<protein>
    <submittedName>
        <fullName evidence="1">Uncharacterized protein</fullName>
    </submittedName>
</protein>
<name>A0A7J5XSN5_DISMA</name>
<reference evidence="1 2" key="1">
    <citation type="submission" date="2020-03" db="EMBL/GenBank/DDBJ databases">
        <title>Dissostichus mawsoni Genome sequencing and assembly.</title>
        <authorList>
            <person name="Park H."/>
        </authorList>
    </citation>
    <scope>NUCLEOTIDE SEQUENCE [LARGE SCALE GENOMIC DNA]</scope>
    <source>
        <strain evidence="1">DM0001</strain>
        <tissue evidence="1">Muscle</tissue>
    </source>
</reference>
<comment type="caution">
    <text evidence="1">The sequence shown here is derived from an EMBL/GenBank/DDBJ whole genome shotgun (WGS) entry which is preliminary data.</text>
</comment>
<sequence>MWESHHRILQGKTYHRNVKDVLSNCEDNEMALRVVQLLMAHFGEDLTGIVLLTNVSATAADVETPSLYLQVLV</sequence>
<dbReference type="EMBL" id="JAAKFY010000021">
    <property type="protein sequence ID" value="KAF3839577.1"/>
    <property type="molecule type" value="Genomic_DNA"/>
</dbReference>
<dbReference type="AlphaFoldDB" id="A0A7J5XSN5"/>
<dbReference type="Proteomes" id="UP000518266">
    <property type="component" value="Unassembled WGS sequence"/>
</dbReference>
<proteinExistence type="predicted"/>
<organism evidence="1 2">
    <name type="scientific">Dissostichus mawsoni</name>
    <name type="common">Antarctic cod</name>
    <dbReference type="NCBI Taxonomy" id="36200"/>
    <lineage>
        <taxon>Eukaryota</taxon>
        <taxon>Metazoa</taxon>
        <taxon>Chordata</taxon>
        <taxon>Craniata</taxon>
        <taxon>Vertebrata</taxon>
        <taxon>Euteleostomi</taxon>
        <taxon>Actinopterygii</taxon>
        <taxon>Neopterygii</taxon>
        <taxon>Teleostei</taxon>
        <taxon>Neoteleostei</taxon>
        <taxon>Acanthomorphata</taxon>
        <taxon>Eupercaria</taxon>
        <taxon>Perciformes</taxon>
        <taxon>Notothenioidei</taxon>
        <taxon>Nototheniidae</taxon>
        <taxon>Dissostichus</taxon>
    </lineage>
</organism>
<accession>A0A7J5XSN5</accession>
<evidence type="ECO:0000313" key="2">
    <source>
        <dbReference type="Proteomes" id="UP000518266"/>
    </source>
</evidence>
<dbReference type="OrthoDB" id="8806090at2759"/>
<keyword evidence="2" id="KW-1185">Reference proteome</keyword>